<evidence type="ECO:0000256" key="3">
    <source>
        <dbReference type="ARBA" id="ARBA00007739"/>
    </source>
</evidence>
<keyword evidence="8" id="KW-0378">Hydrolase</keyword>
<evidence type="ECO:0000256" key="5">
    <source>
        <dbReference type="ARBA" id="ARBA00022670"/>
    </source>
</evidence>
<gene>
    <name evidence="15" type="primary">pbpC</name>
    <name evidence="15" type="ORF">DBO85_01320</name>
</gene>
<dbReference type="GO" id="GO:0008955">
    <property type="term" value="F:peptidoglycan glycosyltransferase activity"/>
    <property type="evidence" value="ECO:0007669"/>
    <property type="project" value="UniProtKB-EC"/>
</dbReference>
<reference evidence="15 16" key="1">
    <citation type="submission" date="2018-04" db="EMBL/GenBank/DDBJ databases">
        <title>Pseudomonas sp. nov., isolated from mangrove soil.</title>
        <authorList>
            <person name="Chen C."/>
        </authorList>
    </citation>
    <scope>NUCLEOTIDE SEQUENCE [LARGE SCALE GENOMIC DNA]</scope>
    <source>
        <strain evidence="15 16">TC-11</strain>
    </source>
</reference>
<accession>A0A2T5PF08</accession>
<dbReference type="NCBIfam" id="TIGR02073">
    <property type="entry name" value="PBP_1c"/>
    <property type="match status" value="1"/>
</dbReference>
<dbReference type="Pfam" id="PF00905">
    <property type="entry name" value="Transpeptidase"/>
    <property type="match status" value="1"/>
</dbReference>
<dbReference type="InterPro" id="IPR036950">
    <property type="entry name" value="PBP_transglycosylase"/>
</dbReference>
<dbReference type="PANTHER" id="PTHR32282">
    <property type="entry name" value="BINDING PROTEIN TRANSPEPTIDASE, PUTATIVE-RELATED"/>
    <property type="match status" value="1"/>
</dbReference>
<dbReference type="InterPro" id="IPR011815">
    <property type="entry name" value="PBP_1c"/>
</dbReference>
<evidence type="ECO:0000256" key="10">
    <source>
        <dbReference type="ARBA" id="ARBA00044770"/>
    </source>
</evidence>
<dbReference type="SUPFAM" id="SSF56601">
    <property type="entry name" value="beta-lactamase/transpeptidase-like"/>
    <property type="match status" value="1"/>
</dbReference>
<keyword evidence="4" id="KW-0121">Carboxypeptidase</keyword>
<dbReference type="GO" id="GO:0009252">
    <property type="term" value="P:peptidoglycan biosynthetic process"/>
    <property type="evidence" value="ECO:0007669"/>
    <property type="project" value="UniProtKB-UniPathway"/>
</dbReference>
<dbReference type="SUPFAM" id="SSF53955">
    <property type="entry name" value="Lysozyme-like"/>
    <property type="match status" value="1"/>
</dbReference>
<protein>
    <recommendedName>
        <fullName evidence="10">peptidoglycan glycosyltransferase</fullName>
        <ecNumber evidence="10">2.4.99.28</ecNumber>
    </recommendedName>
</protein>
<keyword evidence="7" id="KW-0808">Transferase</keyword>
<dbReference type="RefSeq" id="WP_108104517.1">
    <property type="nucleotide sequence ID" value="NZ_QASN01000002.1"/>
</dbReference>
<dbReference type="Gene3D" id="1.10.3810.10">
    <property type="entry name" value="Biosynthetic peptidoglycan transglycosylase-like"/>
    <property type="match status" value="1"/>
</dbReference>
<evidence type="ECO:0000313" key="15">
    <source>
        <dbReference type="EMBL" id="PTU76313.1"/>
    </source>
</evidence>
<evidence type="ECO:0000259" key="13">
    <source>
        <dbReference type="Pfam" id="PF00912"/>
    </source>
</evidence>
<comment type="catalytic activity">
    <reaction evidence="11">
        <text>[GlcNAc-(1-&gt;4)-Mur2Ac(oyl-L-Ala-gamma-D-Glu-L-Lys-D-Ala-D-Ala)](n)-di-trans,octa-cis-undecaprenyl diphosphate + beta-D-GlcNAc-(1-&gt;4)-Mur2Ac(oyl-L-Ala-gamma-D-Glu-L-Lys-D-Ala-D-Ala)-di-trans,octa-cis-undecaprenyl diphosphate = [GlcNAc-(1-&gt;4)-Mur2Ac(oyl-L-Ala-gamma-D-Glu-L-Lys-D-Ala-D-Ala)](n+1)-di-trans,octa-cis-undecaprenyl diphosphate + di-trans,octa-cis-undecaprenyl diphosphate + H(+)</text>
        <dbReference type="Rhea" id="RHEA:23708"/>
        <dbReference type="Rhea" id="RHEA-COMP:9602"/>
        <dbReference type="Rhea" id="RHEA-COMP:9603"/>
        <dbReference type="ChEBI" id="CHEBI:15378"/>
        <dbReference type="ChEBI" id="CHEBI:58405"/>
        <dbReference type="ChEBI" id="CHEBI:60033"/>
        <dbReference type="ChEBI" id="CHEBI:78435"/>
        <dbReference type="EC" id="2.4.99.28"/>
    </reaction>
</comment>
<dbReference type="EC" id="2.4.99.28" evidence="10"/>
<evidence type="ECO:0000256" key="6">
    <source>
        <dbReference type="ARBA" id="ARBA00022676"/>
    </source>
</evidence>
<evidence type="ECO:0000256" key="7">
    <source>
        <dbReference type="ARBA" id="ARBA00022679"/>
    </source>
</evidence>
<evidence type="ECO:0000256" key="2">
    <source>
        <dbReference type="ARBA" id="ARBA00007090"/>
    </source>
</evidence>
<evidence type="ECO:0000256" key="8">
    <source>
        <dbReference type="ARBA" id="ARBA00022801"/>
    </source>
</evidence>
<organism evidence="15 16">
    <name type="scientific">Pseudomonas mangrovi</name>
    <dbReference type="NCBI Taxonomy" id="2161748"/>
    <lineage>
        <taxon>Bacteria</taxon>
        <taxon>Pseudomonadati</taxon>
        <taxon>Pseudomonadota</taxon>
        <taxon>Gammaproteobacteria</taxon>
        <taxon>Pseudomonadales</taxon>
        <taxon>Pseudomonadaceae</taxon>
        <taxon>Pseudomonas</taxon>
    </lineage>
</organism>
<keyword evidence="16" id="KW-1185">Reference proteome</keyword>
<dbReference type="OrthoDB" id="9766909at2"/>
<comment type="similarity">
    <text evidence="3">In the N-terminal section; belongs to the glycosyltransferase 51 family.</text>
</comment>
<evidence type="ECO:0000259" key="12">
    <source>
        <dbReference type="Pfam" id="PF00905"/>
    </source>
</evidence>
<comment type="caution">
    <text evidence="15">The sequence shown here is derived from an EMBL/GenBank/DDBJ whole genome shotgun (WGS) entry which is preliminary data.</text>
</comment>
<feature type="domain" description="Penicillin-binding protein transpeptidase" evidence="12">
    <location>
        <begin position="306"/>
        <end position="553"/>
    </location>
</feature>
<evidence type="ECO:0000256" key="9">
    <source>
        <dbReference type="ARBA" id="ARBA00023268"/>
    </source>
</evidence>
<proteinExistence type="inferred from homology"/>
<comment type="similarity">
    <text evidence="2">In the C-terminal section; belongs to the transpeptidase family.</text>
</comment>
<dbReference type="InterPro" id="IPR001460">
    <property type="entry name" value="PCN-bd_Tpept"/>
</dbReference>
<dbReference type="GO" id="GO:0030288">
    <property type="term" value="C:outer membrane-bounded periplasmic space"/>
    <property type="evidence" value="ECO:0007669"/>
    <property type="project" value="TreeGrafter"/>
</dbReference>
<dbReference type="AlphaFoldDB" id="A0A2T5PF08"/>
<evidence type="ECO:0000256" key="1">
    <source>
        <dbReference type="ARBA" id="ARBA00004752"/>
    </source>
</evidence>
<feature type="domain" description="Glycosyl transferase family 51" evidence="13">
    <location>
        <begin position="64"/>
        <end position="210"/>
    </location>
</feature>
<dbReference type="EMBL" id="QASN01000002">
    <property type="protein sequence ID" value="PTU76313.1"/>
    <property type="molecule type" value="Genomic_DNA"/>
</dbReference>
<dbReference type="Pfam" id="PF06832">
    <property type="entry name" value="BiPBP_C"/>
    <property type="match status" value="1"/>
</dbReference>
<dbReference type="GO" id="GO:0004180">
    <property type="term" value="F:carboxypeptidase activity"/>
    <property type="evidence" value="ECO:0007669"/>
    <property type="project" value="UniProtKB-KW"/>
</dbReference>
<dbReference type="Gene3D" id="3.40.710.10">
    <property type="entry name" value="DD-peptidase/beta-lactamase superfamily"/>
    <property type="match status" value="1"/>
</dbReference>
<evidence type="ECO:0000256" key="4">
    <source>
        <dbReference type="ARBA" id="ARBA00022645"/>
    </source>
</evidence>
<evidence type="ECO:0000259" key="14">
    <source>
        <dbReference type="Pfam" id="PF06832"/>
    </source>
</evidence>
<dbReference type="InterPro" id="IPR050396">
    <property type="entry name" value="Glycosyltr_51/Transpeptidase"/>
</dbReference>
<dbReference type="InterPro" id="IPR001264">
    <property type="entry name" value="Glyco_trans_51"/>
</dbReference>
<dbReference type="InterPro" id="IPR023346">
    <property type="entry name" value="Lysozyme-like_dom_sf"/>
</dbReference>
<keyword evidence="6" id="KW-0328">Glycosyltransferase</keyword>
<dbReference type="Pfam" id="PF00912">
    <property type="entry name" value="Transgly"/>
    <property type="match status" value="1"/>
</dbReference>
<dbReference type="GO" id="GO:0006508">
    <property type="term" value="P:proteolysis"/>
    <property type="evidence" value="ECO:0007669"/>
    <property type="project" value="UniProtKB-KW"/>
</dbReference>
<keyword evidence="9" id="KW-0511">Multifunctional enzyme</keyword>
<keyword evidence="5" id="KW-0645">Protease</keyword>
<evidence type="ECO:0000313" key="16">
    <source>
        <dbReference type="Proteomes" id="UP000244064"/>
    </source>
</evidence>
<evidence type="ECO:0000256" key="11">
    <source>
        <dbReference type="ARBA" id="ARBA00049902"/>
    </source>
</evidence>
<dbReference type="UniPathway" id="UPA00219"/>
<dbReference type="InterPro" id="IPR009647">
    <property type="entry name" value="PBP_C"/>
</dbReference>
<dbReference type="InterPro" id="IPR012338">
    <property type="entry name" value="Beta-lactam/transpept-like"/>
</dbReference>
<dbReference type="PANTHER" id="PTHR32282:SF15">
    <property type="entry name" value="PENICILLIN-BINDING PROTEIN 1C"/>
    <property type="match status" value="1"/>
</dbReference>
<sequence length="775" mass="85346">MAAPVVTRPWRRRLRRLGWSCLLLALLLLALRLWPQPPLREAAPLSRVVLAEDGALLRLTLASDGQYRLWVPLERFAPSLIEAMLLKEDRHFFRHPGVNPAALLRAARETWGGGMRQGGSTLSMQLARRLYGLDSRNVPGKLQQIGLALWLEARYSKRDILEAYLNLAPMGGNIEGMESASRIYFNKPAAELSLAESLALAVIPQQPGRRGHFGPSLDRARLALLAEWRRVYPHDARNSAPLELPVSARSRAQLPFRAPHFAELLLARHSGAELHSTLSAPLQQQLERQIAQFVAQNRARGIENASALLIDSRDQSVKALVGSADYFSTAIHGQVNGVTARRSPGSTLKPFLYGLAIDQGLIHPQSILKDTPSAFGPYQPENFDGSFVGPLSARDALIRSRNVPAVWLASQLRTPNLYALLQRSGVRGLRGEEFYGLGLALGAAEVSSEELGRLYLMLAGDGRLRPLRYLQEQQSAPGEALLSAEATFMLRDMLAATPRPDGLPADPRNAPWPVAWKTGTSWGFHDAWSAGVVGPYVLVVWVGNFDARPNPAFVGIRSAAPLFFRIADGLPLLDRRSWQPPVPPPGLSRVDICSASGDLPNRWCPRITSSWFIPGVSPIRVSTLHRPVPIDIQTGQRACPPFDATKVREEVFEFWPSDLQALFNAAGLPRRSPPADHCEQSASPAADAAPRIRSPLSRVTYSLRLSQPDETIALNASAGGDARRLYWFADQRLLGEVPAGRVLDWRPERAGRYQLSVSDDLGRSAQRILDVEILP</sequence>
<feature type="domain" description="Penicillin-binding C-terminal" evidence="14">
    <location>
        <begin position="682"/>
        <end position="766"/>
    </location>
</feature>
<name>A0A2T5PF08_9PSED</name>
<dbReference type="Proteomes" id="UP000244064">
    <property type="component" value="Unassembled WGS sequence"/>
</dbReference>
<comment type="pathway">
    <text evidence="1">Cell wall biogenesis; peptidoglycan biosynthesis.</text>
</comment>
<dbReference type="GO" id="GO:0008658">
    <property type="term" value="F:penicillin binding"/>
    <property type="evidence" value="ECO:0007669"/>
    <property type="project" value="InterPro"/>
</dbReference>